<dbReference type="InterPro" id="IPR009081">
    <property type="entry name" value="PP-bd_ACP"/>
</dbReference>
<dbReference type="SUPFAM" id="SSF47336">
    <property type="entry name" value="ACP-like"/>
    <property type="match status" value="7"/>
</dbReference>
<dbReference type="InterPro" id="IPR006162">
    <property type="entry name" value="Ppantetheine_attach_site"/>
</dbReference>
<dbReference type="FunFam" id="3.30.559.10:FF:000017">
    <property type="entry name" value="Nonribosomal peptide synthase Pes1"/>
    <property type="match status" value="2"/>
</dbReference>
<dbReference type="PROSITE" id="PS00012">
    <property type="entry name" value="PHOSPHOPANTETHEINE"/>
    <property type="match status" value="2"/>
</dbReference>
<dbReference type="PANTHER" id="PTHR45398:SF1">
    <property type="entry name" value="ENZYME, PUTATIVE (JCVI)-RELATED"/>
    <property type="match status" value="1"/>
</dbReference>
<dbReference type="CDD" id="cd19545">
    <property type="entry name" value="FUM14_C_NRPS-like"/>
    <property type="match status" value="2"/>
</dbReference>
<dbReference type="InterPro" id="IPR020845">
    <property type="entry name" value="AMP-binding_CS"/>
</dbReference>
<name>A0AAD4KX58_9EURO</name>
<dbReference type="FunFam" id="3.30.559.30:FF:000002">
    <property type="entry name" value="Nonribosomal peptide synthase Pes1"/>
    <property type="match status" value="3"/>
</dbReference>
<dbReference type="SMART" id="SM00823">
    <property type="entry name" value="PKS_PP"/>
    <property type="match status" value="4"/>
</dbReference>
<feature type="domain" description="Carrier" evidence="6">
    <location>
        <begin position="6064"/>
        <end position="6140"/>
    </location>
</feature>
<dbReference type="InterPro" id="IPR010071">
    <property type="entry name" value="AA_adenyl_dom"/>
</dbReference>
<comment type="similarity">
    <text evidence="5">Belongs to the NRP synthetase family.</text>
</comment>
<dbReference type="InterPro" id="IPR042099">
    <property type="entry name" value="ANL_N_sf"/>
</dbReference>
<dbReference type="SUPFAM" id="SSF52777">
    <property type="entry name" value="CoA-dependent acyltransferases"/>
    <property type="match status" value="19"/>
</dbReference>
<dbReference type="InterPro" id="IPR036736">
    <property type="entry name" value="ACP-like_sf"/>
</dbReference>
<proteinExistence type="inferred from homology"/>
<dbReference type="GO" id="GO:0019748">
    <property type="term" value="P:secondary metabolic process"/>
    <property type="evidence" value="ECO:0007669"/>
    <property type="project" value="UniProtKB-ARBA"/>
</dbReference>
<keyword evidence="1" id="KW-0596">Phosphopantetheine</keyword>
<evidence type="ECO:0000256" key="1">
    <source>
        <dbReference type="ARBA" id="ARBA00022450"/>
    </source>
</evidence>
<evidence type="ECO:0000256" key="3">
    <source>
        <dbReference type="ARBA" id="ARBA00022598"/>
    </source>
</evidence>
<dbReference type="NCBIfam" id="TIGR01733">
    <property type="entry name" value="AA-adenyl-dom"/>
    <property type="match status" value="5"/>
</dbReference>
<keyword evidence="2" id="KW-0597">Phosphoprotein</keyword>
<dbReference type="CDD" id="cd19534">
    <property type="entry name" value="E_NRPS"/>
    <property type="match status" value="3"/>
</dbReference>
<dbReference type="PROSITE" id="PS50075">
    <property type="entry name" value="CARRIER"/>
    <property type="match status" value="7"/>
</dbReference>
<dbReference type="CDD" id="cd05918">
    <property type="entry name" value="A_NRPS_SidN3_like"/>
    <property type="match status" value="5"/>
</dbReference>
<keyword evidence="8" id="KW-1185">Reference proteome</keyword>
<protein>
    <submittedName>
        <fullName evidence="7">Nonribosomal peptide synthase</fullName>
    </submittedName>
</protein>
<dbReference type="InterPro" id="IPR045851">
    <property type="entry name" value="AMP-bd_C_sf"/>
</dbReference>
<dbReference type="NCBIfam" id="NF003417">
    <property type="entry name" value="PRK04813.1"/>
    <property type="match status" value="5"/>
</dbReference>
<dbReference type="CDD" id="cd19542">
    <property type="entry name" value="CT_NRPS-like"/>
    <property type="match status" value="4"/>
</dbReference>
<reference evidence="7" key="1">
    <citation type="submission" date="2021-12" db="EMBL/GenBank/DDBJ databases">
        <title>Convergent genome expansion in fungi linked to evolution of root-endophyte symbiosis.</title>
        <authorList>
            <consortium name="DOE Joint Genome Institute"/>
            <person name="Ke Y.-H."/>
            <person name="Bonito G."/>
            <person name="Liao H.-L."/>
            <person name="Looney B."/>
            <person name="Rojas-Flechas A."/>
            <person name="Nash J."/>
            <person name="Hameed K."/>
            <person name="Schadt C."/>
            <person name="Martin F."/>
            <person name="Crous P.W."/>
            <person name="Miettinen O."/>
            <person name="Magnuson J.K."/>
            <person name="Labbe J."/>
            <person name="Jacobson D."/>
            <person name="Doktycz M.J."/>
            <person name="Veneault-Fourrey C."/>
            <person name="Kuo A."/>
            <person name="Mondo S."/>
            <person name="Calhoun S."/>
            <person name="Riley R."/>
            <person name="Ohm R."/>
            <person name="LaButti K."/>
            <person name="Andreopoulos B."/>
            <person name="Pangilinan J."/>
            <person name="Nolan M."/>
            <person name="Tritt A."/>
            <person name="Clum A."/>
            <person name="Lipzen A."/>
            <person name="Daum C."/>
            <person name="Barry K."/>
            <person name="Grigoriev I.V."/>
            <person name="Vilgalys R."/>
        </authorList>
    </citation>
    <scope>NUCLEOTIDE SEQUENCE</scope>
    <source>
        <strain evidence="7">PMI_201</strain>
    </source>
</reference>
<organism evidence="7 8">
    <name type="scientific">Talaromyces proteolyticus</name>
    <dbReference type="NCBI Taxonomy" id="1131652"/>
    <lineage>
        <taxon>Eukaryota</taxon>
        <taxon>Fungi</taxon>
        <taxon>Dikarya</taxon>
        <taxon>Ascomycota</taxon>
        <taxon>Pezizomycotina</taxon>
        <taxon>Eurotiomycetes</taxon>
        <taxon>Eurotiomycetidae</taxon>
        <taxon>Eurotiales</taxon>
        <taxon>Trichocomaceae</taxon>
        <taxon>Talaromyces</taxon>
        <taxon>Talaromyces sect. Bacilispori</taxon>
    </lineage>
</organism>
<keyword evidence="3" id="KW-0436">Ligase</keyword>
<dbReference type="Pfam" id="PF00668">
    <property type="entry name" value="Condensation"/>
    <property type="match status" value="9"/>
</dbReference>
<dbReference type="GO" id="GO:0031177">
    <property type="term" value="F:phosphopantetheine binding"/>
    <property type="evidence" value="ECO:0007669"/>
    <property type="project" value="InterPro"/>
</dbReference>
<dbReference type="PROSITE" id="PS00455">
    <property type="entry name" value="AMP_BINDING"/>
    <property type="match status" value="5"/>
</dbReference>
<dbReference type="InterPro" id="IPR023213">
    <property type="entry name" value="CAT-like_dom_sf"/>
</dbReference>
<feature type="domain" description="Carrier" evidence="6">
    <location>
        <begin position="7169"/>
        <end position="7242"/>
    </location>
</feature>
<dbReference type="EMBL" id="JAJTJA010000004">
    <property type="protein sequence ID" value="KAH8701118.1"/>
    <property type="molecule type" value="Genomic_DNA"/>
</dbReference>
<dbReference type="Proteomes" id="UP001201262">
    <property type="component" value="Unassembled WGS sequence"/>
</dbReference>
<dbReference type="GeneID" id="70250472"/>
<feature type="domain" description="Carrier" evidence="6">
    <location>
        <begin position="2337"/>
        <end position="2413"/>
    </location>
</feature>
<dbReference type="FunFam" id="3.30.559.10:FF:000016">
    <property type="entry name" value="Nonribosomal peptide synthase Pes1"/>
    <property type="match status" value="3"/>
</dbReference>
<gene>
    <name evidence="7" type="ORF">BGW36DRAFT_425913</name>
</gene>
<dbReference type="RefSeq" id="XP_046074824.1">
    <property type="nucleotide sequence ID" value="XM_046220185.1"/>
</dbReference>
<dbReference type="Gene3D" id="1.10.1200.10">
    <property type="entry name" value="ACP-like"/>
    <property type="match status" value="7"/>
</dbReference>
<evidence type="ECO:0000259" key="6">
    <source>
        <dbReference type="PROSITE" id="PS50075"/>
    </source>
</evidence>
<dbReference type="SUPFAM" id="SSF56801">
    <property type="entry name" value="Acetyl-CoA synthetase-like"/>
    <property type="match status" value="5"/>
</dbReference>
<dbReference type="FunFam" id="3.30.300.30:FF:000015">
    <property type="entry name" value="Nonribosomal peptide synthase SidD"/>
    <property type="match status" value="5"/>
</dbReference>
<dbReference type="Gene3D" id="3.30.300.30">
    <property type="match status" value="5"/>
</dbReference>
<dbReference type="FunFam" id="3.30.559.10:FF:000031">
    <property type="entry name" value="Nonribosomal peptide synthase Pes1"/>
    <property type="match status" value="1"/>
</dbReference>
<dbReference type="FunFam" id="1.10.1200.10:FF:000005">
    <property type="entry name" value="Nonribosomal peptide synthetase 1"/>
    <property type="match status" value="3"/>
</dbReference>
<dbReference type="FunFam" id="3.30.559.30:FF:000005">
    <property type="entry name" value="Nonribosomal peptide synthase Pes1"/>
    <property type="match status" value="3"/>
</dbReference>
<accession>A0AAD4KX58</accession>
<feature type="domain" description="Carrier" evidence="6">
    <location>
        <begin position="4978"/>
        <end position="5054"/>
    </location>
</feature>
<dbReference type="Pfam" id="PF00501">
    <property type="entry name" value="AMP-binding"/>
    <property type="match status" value="5"/>
</dbReference>
<evidence type="ECO:0000313" key="8">
    <source>
        <dbReference type="Proteomes" id="UP001201262"/>
    </source>
</evidence>
<evidence type="ECO:0000313" key="7">
    <source>
        <dbReference type="EMBL" id="KAH8701118.1"/>
    </source>
</evidence>
<feature type="domain" description="Carrier" evidence="6">
    <location>
        <begin position="796"/>
        <end position="872"/>
    </location>
</feature>
<comment type="caution">
    <text evidence="7">The sequence shown here is derived from an EMBL/GenBank/DDBJ whole genome shotgun (WGS) entry which is preliminary data.</text>
</comment>
<feature type="domain" description="Carrier" evidence="6">
    <location>
        <begin position="7750"/>
        <end position="7829"/>
    </location>
</feature>
<evidence type="ECO:0000256" key="2">
    <source>
        <dbReference type="ARBA" id="ARBA00022553"/>
    </source>
</evidence>
<dbReference type="Gene3D" id="3.30.559.30">
    <property type="entry name" value="Nonribosomal peptide synthetase, condensation domain"/>
    <property type="match status" value="10"/>
</dbReference>
<feature type="domain" description="Carrier" evidence="6">
    <location>
        <begin position="3424"/>
        <end position="3500"/>
    </location>
</feature>
<dbReference type="Gene3D" id="3.40.50.12780">
    <property type="entry name" value="N-terminal domain of ligase-like"/>
    <property type="match status" value="5"/>
</dbReference>
<dbReference type="Pfam" id="PF00550">
    <property type="entry name" value="PP-binding"/>
    <property type="match status" value="7"/>
</dbReference>
<keyword evidence="4" id="KW-0677">Repeat</keyword>
<dbReference type="InterPro" id="IPR000873">
    <property type="entry name" value="AMP-dep_synth/lig_dom"/>
</dbReference>
<dbReference type="FunFam" id="3.40.50.12780:FF:000014">
    <property type="entry name" value="Nonribosomal peptide synthetase 1"/>
    <property type="match status" value="5"/>
</dbReference>
<dbReference type="FunFam" id="3.30.559.30:FF:000003">
    <property type="entry name" value="Nonribosomal peptide synthase SidD"/>
    <property type="match status" value="2"/>
</dbReference>
<dbReference type="InterPro" id="IPR020806">
    <property type="entry name" value="PKS_PP-bd"/>
</dbReference>
<dbReference type="Gene3D" id="3.30.559.10">
    <property type="entry name" value="Chloramphenicol acetyltransferase-like domain"/>
    <property type="match status" value="9"/>
</dbReference>
<evidence type="ECO:0000256" key="4">
    <source>
        <dbReference type="ARBA" id="ARBA00022737"/>
    </source>
</evidence>
<dbReference type="FunFam" id="3.40.50.980:FF:000001">
    <property type="entry name" value="Non-ribosomal peptide synthetase"/>
    <property type="match status" value="2"/>
</dbReference>
<dbReference type="PANTHER" id="PTHR45398">
    <property type="match status" value="1"/>
</dbReference>
<evidence type="ECO:0000256" key="5">
    <source>
        <dbReference type="ARBA" id="ARBA00029454"/>
    </source>
</evidence>
<sequence>MTSSTQHLSSDLVRESVACYLPIVRSANPATGIKRRMTSRLAFNVLAIQKIAENDQDAITSLLQSAWALVLYYYTGLTEVCFGYDEFDLAGSRQKPRSSVARTRINDNMSPREVLDDFQGKDGKYGMNGGINGQGRLKQSQFHYNTTVTLQVRSSATNAPRTAALGPSQAAMVFSEECKIRVLAKYVNSSLSIFLEWRHPEVSASFASNVSHIYSRMLNSLTNDLDSCIQSLCLITPDEKDQIMKWNAVRPETVDRCIHQIIEDQVSSHPEKEAVCAWDGSLTYFELDQLATKLALYLMNVGVGPETRVALCFDKSKWNIVAMLAVLKAGGAFVPLDPTHPIARLRALVQAVEAKVTLCSTQHASRLEEAVEKVVALDGEWLESLIAAGGKEQTGDSVHGKNAAYVLFTSGSTGEPKGTVVEHQAFCSGARAHGPAILIDSDSRVLQFAAHTFDASLAEILTPLMCGACVCIPSEDARLNGIVPAINEMRVNHASLTPSFIRFIEPAEVPGLSILVLVGEALTQANIETWSSINLVNGYGPTESSVVAVVNSNISSNTASQDIGFPVAVRCWVVDPENHDILLPIGCTGELLLEGPSLARCYLNNAEKTAQAFIFDPAWSQDANNDGQRRFYKTGDLVRYNSDAGSFDFVGRKDTQVKFHGQRIELGEIESHLIRHSATKHGLVLLPKSGPVAQKLVAIVSLSDSLLENMPSSPVPLKLLENATHQVHISNLREQMGEILPSYMVPSIWVCVEAFPVLASRKLDRRTTLRWLETLTQEAIDKLLPVSEEVFGDFEEEMTDVESKIRQIWSRVLNISLSKTSLNHSFLSLGGDSITAMTCMNQCKKAGLGFSVQEILRSKSIKELANCVKPVGRQNEYHEEIDKFFDLSPIQKLHFHARTDEQGHFNQSFFLRLNRQVTEQDLLSAITTIIKRHSMLRGRFSYNTAQKKWEQRITSRYDESYRFRVHQLLFRKQAKDAIAESQASLNAVTGLVLSVDLFYVKDDCQLLSLVAHHLVIDLVSWRVILEDLEELLTHSASLSLLEPTLPFQDWCQLQAARIYEAGMIIDNVPLCDLSYWGMSEATNTYGEVACDGFELDPKTTALVMGDSNFALRTETVDLLVASLLYSFRKTFPDHNSPVVHNEGHGRETWDEGIDISRTVGWFTIIYPVFVEEEVLNGLVDTLVQVKDRRRQVEDNGREYFANSILTGNCENQYQPMEISFNYLGRYQQLERAGALFQPVEGLAGETSQGGGAADFGKNTPRFGLFEISAVVVQDVLRFTFSFNGSMRHQKQIRSWITSCREALCQLSNQLVSLKPRPTISDFPLLSLNYTDLSALTAERLPALGIAALDEVEDIYPCSPMQRGLMISTSRNSSFYAVRGTYEIKSSVGQVDAQLLAQAWQRVIDRHAMLRTLFVENLSSDDIYSQVVLHHYAFPPKIIRSVDDNEVLSVFDTHIMEFNNRKPLHQFTICETNSGRLFCRLEMSHAIMDGTSISLILRDLQRAYSGKLVQGPNPLFSKFISYLNKQPRNAAIDYWKTYLSGVEPCHISVLNDGHDSVKQYTNLRLDFQGFGRLQETCEKYGLTVANALHGAWALTLRCFTGSEDVCFGYLISERDAPIESAEEVIGPLINMLACRINMPSDATVNSLLERIQGDYMNSLPFKHFSLADVQHELGLSGTALFNTCFSYRKLPPKVDGTPIIQFSECGGLHDPTEYLVTINVEATDKEAVIDLDYWTDLLSTSQAANIAQTFIKALENIISYPETAVGDLDYMSSANWQQVSQWNNSIPETIKKCIHEVFKEQVQINPNAPAICSWDGHFTYSEVDALSSRLAGYLSSIGVEPESFVALCFDKSAYTIVSMIAVLKAGGGCVPLDAGHPKTALDLRVLESGANVVLSSPSRAHLLEDIVPYAISVDESLFEELETVENTMLNQANPENAAFLIFTSGSTGNPKGVVLEHQSLVTSAAAHGAALGVDSSTRFLQFASYSFDNSLEEIFTPLMRGGCVCVPSESDRMNNLAKAINDLDVNFTDMTATVASFLQPSDVPKLKGLAIGGEAPTKEIKDTWTKVLRLQNIYGPTECSINCCHNADVSLLSDVTNIGRAVGCLTWVVNPSDHNHLVPIGCVGELLIEGPILARHYLNNPEKTQQSFIENPTFRSKISEKVANAQTATGNGHRMYKTGDLVRYNSDGSLVYLGRKDTQVKLNGQRIELGEIEHRMQAALPAESQCSVDLIVTRNGSITSKALVAFVCLQAESKAQVHNDSEFILSMSEKFQDIALATKSTLISQLQSYMVPNVYIPVSFLPMTSSGKLNRRLLRVSAEEILSGDASAYRLGGRSGRAPSTDAEKVLQRLWVSVLSVDASTISAEDTFFRHGGDSISAIKLVTAARKEGYTIGVADILKTPMLSEMAQSISGLSSTAIAEMDVEIIPFSMLDSSVSLAELKDEVSTVCRIPADSIEDIYPCTAIQEGLIALSNTKPGSYVTQNVYELTNGIDIAKFKQAWEKLAYAEAILRTRIVHSKSGGFLQVVVRESLEWESILEMSALSSPSGSPLATNGGRLSRYTIVGESSNSPRFVWTAHHAVYDGWSMPILLDKLRAYYEDGLKGAKQPNNSYLHFIKYLASVDSEEAKNFWTAQLDGLTRVQFPALPNASYKPSPKNRLTKKFRLPTQSRLEATLPSIVRAAWTLTSSVFSFSEDVIFGEIMTGRDAPVPGIADIIGPILSIVPMRLQIDLELTVAQFLQSIQKQAASLIPYQFTGLQNIRGFGEDAKAACDFQTLFSIAHGDSDDIEGIMSLLSANSGETNFYTYPLNVSCFMWESELEVQVHYDQNVLPEIQLERMLNQFKTVLAMVCSEQNREEKIGNVEIVSTDDLSVIQNWNAELSLDRVDKCIYELIDENTKSQPDAPAVSAWDGSFTYRELDEHSTILAHHIAELVNGKKESFIPVCFEKSAFAIVSMLAIMKAGCAFVPLDPQHPVVRRREIIVDIEADLILCSPKYLSLCKEVVQQTLAVDMSALTMLPNKQVSLKKNDPSSAAYVIFTSGSTGKPKGCIIEHVGFCSGAVRNGPAFSFGPSSRVLQFASYTFDASILETLTVLVMGGCVCVPHDNTRLNGIAQFINEKTINTALLTPSMAQTIKPCDVPGLKNLALVGEAMAPNHLTTWANELRLINGYGPTETSIVAAVKPRMVSETSPSNIGTAVGNAWLVDPGNHNRLMPVGAIGELLIEGPTLARGYLNNVQKTAEVFIKNPTWATHKSIYGDVERRMYRTGDLVKYAPDNSGELIYIGRKDNQAKIHGQRLELEEIEHHLNSDGEILNAVVFVPKSGKFAKKLVAVLSLRNQSDLKSESGSLQVVTTKPAMQKLQPMRDRLGKKVPGYMVPSNWIIFEQLPLLASGKLNRRMISQFIENTSDDVYTKIMAAAEQDSPGKIVVITETEATLQKIWASVLNIGSDSLSLDRSFIHLGGDSMSAMAVMSKCRSQHLGVTVENIITCKSIRHLATLVTSPKKAILEEENFHEFDLSPIQTLYFRCMERQNNRFNQSMMMEVTKPLHKTQLRNAITRLVKMHPMLRARFSRDGNGIWKQRITSSIEDSYLFRTVEYFDPGDVPREVEDVQGSLNIVNGPVIGVMLVDDPSSNPQILICVHHLVIDVVSWGIIMQDLEDILQERLVPESEATSFQKWSKLQVDFAKQNLSTKVLPLDDMPTSDFEFWGMENIKNTHGDVVTEEIKFEPPKTRDILELVNGALGAELVDILLASLLLSFRRVFPNRKTPPCIYNEGHGREPWDPNIDLSRTVGWFTTLSPVRLPSDTESNDGYDFRECIHWVKDIRKRTPGKGMPYFAQRFLTWEGSEKHRHHWPMEIVFNYLGQHKSSKDQNKLLRPINGTGQAVNSSFDIGAEVPRFSLIEISAIIVEDSLSLSFSYNKVMKRQTGIGRWVRDCKDLLCDALVDPSMRKLQPSLSDFPLLPLSFNSIKKLKQSLAALGIQSFDEIEDIYPSSPMQDGILLSQLRDATTYSYKTVFEVDSPVGEGMVDIERLSRAWQKVADRHSALRTIFVDGSHESSLMNQIVFKPGKARIVFVDASEADARESLSQIPSVDFKDSNPPHRLAICKTKSGKVFCRFDISNAIADGSSMPIIIRDLSRAYMNLPPATSKPPKYGDFIAHLQTIPKEKGIEYWKQYLSGAEPCFFPSLVEDNKGEKALGSEILILPDNEKIGAFCREMGITMSALFQLSWALLLRTYTGSDEVCFGYVASGRDIPVENIQDAVGAFINMLVYKIVLKKDMSLQKALKKTQLDFVKSMEYQSISLAEVQHELGLGDTSLFNTAFTFQRRGVLEEDTTLSLSFKGFDSHDPSEYKLAVNVEMLDTTTEVHFSFWRDYLSDIQAKNIADTFEKIINDIANDFNPTKSIGDVDCFGNLSCISVYNWNRDSLEKTEKCVHELIEEQSLTQPSYAQAIEAWDSKFTYQELNIHANRLAKHLQGHGVGPEVVVPLFFEKSAWAIVAQIAVLKAGGAFVSFDPSHPEDRIRSLIEDVQGHTVLTSAHQYDKISQITKNAITVSEGALQKLPKVHGQVSSPVKPHNTAYIIFTSGSTGKPKGTVIEHGQFCTAALAHGNALHMDSKTRSYQFASYTFDASILDILSVLVLGGCVCVPSAEERMNDIAGSIGRLRANWMCITPSVASTLKPESIPTMKVIAMGGEKLTPGSIEKWSKSVRLVEAYGPSECSVVCAAHDKVDLSGNIVNFDPAVIGRAVGGRSWIVDQRDYNKLVPIGAIGELVIEGHTVGRGYLNNEKKTKEVFIKDPTWATNKKIRELVAPGSRMYRTGDLVRYNTDGTITYMARMDMQIKLNGQRIELGEIEYQCAQHMPQNLQLAVDLAAPGSQPGAKKLAMFFTPHMNVNGVESIGQRDEKLLLQMNDSIQDTIKTLEVSLAKVLPSYMIPKLFFPVSSIPFTTSGKLDRQKLHGEINDLSRDAIKTYSLMTTVKRQAPTDKAQLALQILWAEILSLPTTSIGSEDSFFRLGGDSLAAMKLVGMARSRNITLSVLDVFRHPSLKEMSSKCKSAKETLAETKPFSLLRGPVSKEDIIEEVATQCSVSKDMVADVYPCSPLQEGLITSSVKQRGAYVAQNVLRLAHNVDIQKFKAAWQQLTDEFDILRTRIVHTASSNFLQVVLRQHEIVWHHSNNLEKITKHPSVVPESEGGPLTRYILVEDAVSSDTHFVWSIHHALYDAWGLGIILKRVQEIYFDNPLFVPVASFAGFIDYLQRQDLSVSDNFWKSYLADVSPTPFPPTNKAIYNSGKNTSKTLSTITDIKHKSLNLDITTPTLIRAAWALVLSNRTQSDDVCFGETLSGRNVDVNGIADLAGPALTTVPTRVKIDSTVTKKDYLREMQRISTDMIPYQHCGLQHIRRLGEDAAAACDFQNLIIVQTAEAEEKNELWEVQNDGALGSFFTYPLVVECKLFNSHIELNIHFDEEIISTWDSERILMQFSYVLQQLASGSSTDSETLDTIGMVSPEDKEDITWWNRRRPQVVDQCIHDLFRHQAFAHPKASAIHSWDGNLTYEELKIYASQLASDLKALDVKPEVLVPLCLDKSAWTIVAMFAVLMAGGAIVPLDPKHPLDRHTEIIGQIKADIILCAPQYRSRYDGLVNNVVVIDESMIKNLAFKEISFDDDVFSVSSSNSAYVIFTSGSTGKPKGITIEHRAFSTSSAAFGAALRMDSKIRTLQFASLSFDAAMMEIFTTLTVGGCVCVPNEEERLQDLPGVICRMNVSWTLLTPSVANLIDPSTVPCLKVLACGGEAMSPETISKWTGNVELVNAYGPTEASVVALVNPNVSNDTPSNIGCGTQPTLTWIVNPENHEQLTPLGAVGELALEGPTLARGYLGDDVKTKAAFVDNPSWTTLFPSTVSGSQRRLHLTGDLVKYIPDGSINFVGRKDSQVKINGQRIDLGEIEHRLETDPRIRHVIVLFPKSGHLQKRLVAVISLSTSNKSVSSSQSFELVKNNSVTDSQLEDIKHNLSLQLPSYMLPHAWAIVNTVPMLVSGKLDRKSVKGWIDNISESTSRRIMRDEESNEPHAEITGVAAILRDVWGQVLNLPIEKVKLNQSFMSLGGDSITAMAVVSRSRRQKIGLSLHDVLRSTSIVQLASTVEAGIVTVQSEEKMEQDFELSPIQKMYFKASKEHQGNSRFNQSFSLRLSRYISPQTLCLAIRGLVDHHSMLKARFRQRDDGEWVQLLSNDIESSFIFNHHLLSTLSEATSIIAQSQKSINISRGPLFTVDMLETQDNQQFLFMVAHHLIIDMVSWRIIIQDLQDMLETGSAPNDKPLSFQTWCTLQTEHVRRDDKAKSLPFQVLPGNLGYWGMENIPNKYGDALQSSFSLTEETTSSTMVGSHNVFRTDPVDILLSAIIHSFHCVFNDRFLPTLFNEGHGRESWDSENDPSRTVGWFTNISPLQVSIDSDNVLNTLKRVKDTRRSVQEIGKHYLAYSLLAKDGQAHPVRSTVPMEILFNYLGGMQQLESDDSLLQSADIVPEQEDPLVVGDMGPDTTRLALFEISAIVVQGRLQFTFMYNRHMRHVDEIRRWISECKWTLEEIIIRLRRCSAEPTLSDYPLLPVNYDGMKRLIKEAFPKAGISHRDQVEDIYPCSPTQEGMLLSQLRDPSTYLFHVIFEVSSVNPREKIQSQRLIDSWQKVIDRHAALRTIFINSTYKGGAFDQLVLRKVDSEIVHINCDDSQVIDKLQSIKLHEINTKRKQKIPHQMAICNTFSGKVFIKLEINHAVIDGGSTPILIRDLSLAYDGQLLDGSGPLYSDYIQFIRSNSTRDDITFWKRYLAGVQVCHFPRLTSATAGERRLASTTVNFKNWSSLQKYCEESGFTLANVIQAAWALVLRKYTGSDDVCFGYLSAGRDAPVPGIQDSIGVFINMLCCRVRFSGSQLLAEIPGLIQDDYVNGIPHQRCSLAQVQHELGLQGKKIFNTALSIQNHSIASDSVEGSLIFTAEDAHDPSEYPITLNIETAREEEGIIIRYWTDIISSDQASGISEAITAILQAFANDPTETVSRLNKDVPQVADVAQKQRLTNATSHQQGEEINQLLENHPGLQALIDERVQTIVQQMFSLSRRNSLARRSSIGTRRMSVKSNFTDREVLKAAQSESDAFSTVSEDIYSPDIENSVIPVAAQIHERGRQASLEEKLLRLWSEKLEIPLDSITKDDSFFDLGGDSITAMALVGDARDVGLVLTVADVFRNPIFKDMATAVQIASDVSYVDIEISNMNRLGQPSSGSVNGNLYERFALLKSANIDEAFLQKYICPRVGVFKGGIADILPVTDFQALSITGALLQSRWMLNFFCLDGHGPLDFRRLKQSCFRVVHAFDILRTVFVASKGRFLQVILRKIRPEFYVYETDESLDEFTSMLQQRDIEQGVKQGEPFTQFYVVKEKNTDRHRIILRLSHAQYDGVSLPRILSAIKAGYEGGPIPSPVSFANFVRDSARLITTDHHNHWRTLLKDSKMTELVRRQATGYRKPAGNTTTLRKTVHVPPMAHGNITTATVIKAAWALTLARVTGSADVVFGHTISGRNTAAIAGVESMVGPCMNIIPVRVKFGEKWTILELLRYVQDQQLANMPYEALGFRHIIHECTDWPNWTSFSTVLQHDTASSSNEIQLGENTYVVKGVGSDEELADFSINSRSLDKNQVEMILSFSMEGESTMPLAQRVLDMVCDSVESFTKSPNMALPSPTALSSLPKQHILETEQEPTNSGLQSSQLAHLSRAEILVLSDVLRRAWEQVLADNDNNSPPLKFDSSFFDLGGDLIALAQVSWLLEQEDLKAQLDDLIECPTMMSQMTALVQSNSDVAHKMMTTASSTGNSSSATDVGARAVQGDLHPLPRQSNKAAHRRSVTWASAVELARKIVKRRLEVSEN</sequence>
<dbReference type="InterPro" id="IPR001242">
    <property type="entry name" value="Condensation_dom"/>
</dbReference>
<dbReference type="GO" id="GO:0016874">
    <property type="term" value="F:ligase activity"/>
    <property type="evidence" value="ECO:0007669"/>
    <property type="project" value="UniProtKB-KW"/>
</dbReference>